<feature type="binding site" evidence="11">
    <location>
        <begin position="107"/>
        <end position="108"/>
    </location>
    <ligand>
        <name>NAD(+)</name>
        <dbReference type="ChEBI" id="CHEBI:57540"/>
    </ligand>
</feature>
<dbReference type="GO" id="GO:0006260">
    <property type="term" value="P:DNA replication"/>
    <property type="evidence" value="ECO:0007669"/>
    <property type="project" value="UniProtKB-KW"/>
</dbReference>
<feature type="binding site" evidence="11">
    <location>
        <position position="453"/>
    </location>
    <ligand>
        <name>Zn(2+)</name>
        <dbReference type="ChEBI" id="CHEBI:29105"/>
    </ligand>
</feature>
<evidence type="ECO:0000256" key="8">
    <source>
        <dbReference type="ARBA" id="ARBA00023027"/>
    </source>
</evidence>
<evidence type="ECO:0000256" key="9">
    <source>
        <dbReference type="ARBA" id="ARBA00023204"/>
    </source>
</evidence>
<feature type="binding site" evidence="11">
    <location>
        <position position="316"/>
    </location>
    <ligand>
        <name>NAD(+)</name>
        <dbReference type="ChEBI" id="CHEBI:57540"/>
    </ligand>
</feature>
<dbReference type="SUPFAM" id="SSF56091">
    <property type="entry name" value="DNA ligase/mRNA capping enzyme, catalytic domain"/>
    <property type="match status" value="1"/>
</dbReference>
<comment type="similarity">
    <text evidence="11">Belongs to the NAD-dependent DNA ligase family. LigA subfamily.</text>
</comment>
<keyword evidence="11" id="KW-0464">Manganese</keyword>
<evidence type="ECO:0000259" key="13">
    <source>
        <dbReference type="PROSITE" id="PS50172"/>
    </source>
</evidence>
<dbReference type="SMART" id="SM00532">
    <property type="entry name" value="LIGANc"/>
    <property type="match status" value="1"/>
</dbReference>
<name>A0AAW4PV47_9EURY</name>
<dbReference type="Gene3D" id="3.30.470.30">
    <property type="entry name" value="DNA ligase/mRNA capping enzyme"/>
    <property type="match status" value="1"/>
</dbReference>
<dbReference type="PROSITE" id="PS01056">
    <property type="entry name" value="DNA_LIGASE_N2"/>
    <property type="match status" value="1"/>
</dbReference>
<keyword evidence="15" id="KW-1185">Reference proteome</keyword>
<feature type="binding site" evidence="11">
    <location>
        <position position="201"/>
    </location>
    <ligand>
        <name>NAD(+)</name>
        <dbReference type="ChEBI" id="CHEBI:57540"/>
    </ligand>
</feature>
<sequence>MASAEELGENPYVSDPPMEFDPVEELSESEAREQAARLREAIRYHDHRYYVENDPLVGDRTYDALFSRLQTLESTFGLDTAGSPTQRVGGEPLDELGEVEHVAPMQSIDQGGEAEDARAFDERVRRRLADADYDGAVEYFCEPKFDGLSVEVVYEDGEFQRAATRGDGEVGEDVTENVRTIASVPQQLRGDYPDFLAVRGEVYMPREAFTQYNRERVEDGQDPFANPRNAAAGTLRQLDPGVTAKRPLAVFFFGVLDSSTEFESHSSLHERFPEWGLRVCDRTDVIDDVEAAIDYRDAQLDARDDLDYEIDGVVLKVDDTEACDLLGTTSRAPRWAFAYKFPARKEETTVRDVVVQVGRTGRLTPVALMDPVEVGGVTVTRASLHNPSLIAELGVDVGDRVRIKRAGDVIPDVVEVVEKGSEGHFEFPDTCPVCDSAVERDGPMAFCTGGLSCPAQRERSIEHYASRDALDIEGLGEKAVEQLLEAGLVSDAADLYDLSVDELADLEGWGETSARNLVDELDAAREPPLADFVVALGIPHVGDVTARNLAAEFGTFAAILDAGEAEDREAFEAVPDVGPEVAESVVEFFESEGNRAVLDRLLDHVDPQAAEATGGDALEGLTFVFTGSLDGLTRGDAQDVVERHGGSATSSVSGNTDFLVVGENAGQRKREDAEANDVEQLDGRGGFASKLAEYGVEIE</sequence>
<dbReference type="FunFam" id="1.10.150.20:FF:000007">
    <property type="entry name" value="DNA ligase"/>
    <property type="match status" value="1"/>
</dbReference>
<dbReference type="InterPro" id="IPR036420">
    <property type="entry name" value="BRCT_dom_sf"/>
</dbReference>
<dbReference type="InterPro" id="IPR013840">
    <property type="entry name" value="DNAligase_N"/>
</dbReference>
<protein>
    <recommendedName>
        <fullName evidence="11">DNA ligase</fullName>
        <ecNumber evidence="11">6.5.1.2</ecNumber>
    </recommendedName>
    <alternativeName>
        <fullName evidence="11">Polydeoxyribonucleotide synthase [NAD(+)]</fullName>
    </alternativeName>
</protein>
<feature type="domain" description="BRCT" evidence="13">
    <location>
        <begin position="613"/>
        <end position="675"/>
    </location>
</feature>
<dbReference type="Gene3D" id="6.20.10.30">
    <property type="match status" value="1"/>
</dbReference>
<keyword evidence="9 11" id="KW-0234">DNA repair</keyword>
<keyword evidence="3 11" id="KW-0235">DNA replication</keyword>
<dbReference type="PANTHER" id="PTHR23389">
    <property type="entry name" value="CHROMOSOME TRANSMISSION FIDELITY FACTOR 18"/>
    <property type="match status" value="1"/>
</dbReference>
<dbReference type="GO" id="GO:0006281">
    <property type="term" value="P:DNA repair"/>
    <property type="evidence" value="ECO:0007669"/>
    <property type="project" value="UniProtKB-KW"/>
</dbReference>
<evidence type="ECO:0000256" key="7">
    <source>
        <dbReference type="ARBA" id="ARBA00022842"/>
    </source>
</evidence>
<evidence type="ECO:0000313" key="15">
    <source>
        <dbReference type="Proteomes" id="UP001430377"/>
    </source>
</evidence>
<dbReference type="PROSITE" id="PS01055">
    <property type="entry name" value="DNA_LIGASE_N1"/>
    <property type="match status" value="1"/>
</dbReference>
<dbReference type="InterPro" id="IPR004149">
    <property type="entry name" value="Znf_DNAligase_C4"/>
</dbReference>
<keyword evidence="4 11" id="KW-0479">Metal-binding</keyword>
<evidence type="ECO:0000256" key="6">
    <source>
        <dbReference type="ARBA" id="ARBA00022833"/>
    </source>
</evidence>
<dbReference type="Pfam" id="PF03120">
    <property type="entry name" value="OB_DNA_ligase"/>
    <property type="match status" value="1"/>
</dbReference>
<dbReference type="CDD" id="cd00114">
    <property type="entry name" value="LIGANc"/>
    <property type="match status" value="1"/>
</dbReference>
<dbReference type="PANTHER" id="PTHR23389:SF9">
    <property type="entry name" value="DNA LIGASE"/>
    <property type="match status" value="1"/>
</dbReference>
<keyword evidence="8 11" id="KW-0520">NAD</keyword>
<evidence type="ECO:0000256" key="5">
    <source>
        <dbReference type="ARBA" id="ARBA00022763"/>
    </source>
</evidence>
<keyword evidence="5 11" id="KW-0227">DNA damage</keyword>
<reference evidence="14 15" key="1">
    <citation type="submission" date="2021-06" db="EMBL/GenBank/DDBJ databases">
        <title>Halomicroarcula sp. a new haloarchaeum isolated from saline soil.</title>
        <authorList>
            <person name="Duran-Viseras A."/>
            <person name="Sanchez-Porro C."/>
            <person name="Ventosa A."/>
        </authorList>
    </citation>
    <scope>NUCLEOTIDE SEQUENCE [LARGE SCALE GENOMIC DNA]</scope>
    <source>
        <strain evidence="14 15">F13</strain>
    </source>
</reference>
<dbReference type="InterPro" id="IPR003583">
    <property type="entry name" value="Hlx-hairpin-Hlx_DNA-bd_motif"/>
</dbReference>
<dbReference type="GO" id="GO:0005829">
    <property type="term" value="C:cytosol"/>
    <property type="evidence" value="ECO:0007669"/>
    <property type="project" value="TreeGrafter"/>
</dbReference>
<dbReference type="InterPro" id="IPR001679">
    <property type="entry name" value="DNA_ligase"/>
</dbReference>
<accession>A0AAW4PV47</accession>
<dbReference type="GO" id="GO:0003677">
    <property type="term" value="F:DNA binding"/>
    <property type="evidence" value="ECO:0007669"/>
    <property type="project" value="InterPro"/>
</dbReference>
<dbReference type="InterPro" id="IPR010994">
    <property type="entry name" value="RuvA_2-like"/>
</dbReference>
<dbReference type="InterPro" id="IPR013839">
    <property type="entry name" value="DNAligase_adenylation"/>
</dbReference>
<dbReference type="NCBIfam" id="TIGR00575">
    <property type="entry name" value="dnlj"/>
    <property type="match status" value="1"/>
</dbReference>
<keyword evidence="7 11" id="KW-0460">Magnesium</keyword>
<dbReference type="EMBL" id="RKLR01000005">
    <property type="protein sequence ID" value="MBX0324223.1"/>
    <property type="molecule type" value="Genomic_DNA"/>
</dbReference>
<evidence type="ECO:0000256" key="11">
    <source>
        <dbReference type="HAMAP-Rule" id="MF_01588"/>
    </source>
</evidence>
<dbReference type="Gene3D" id="1.10.287.610">
    <property type="entry name" value="Helix hairpin bin"/>
    <property type="match status" value="1"/>
</dbReference>
<keyword evidence="2 11" id="KW-0436">Ligase</keyword>
<evidence type="ECO:0000256" key="4">
    <source>
        <dbReference type="ARBA" id="ARBA00022723"/>
    </source>
</evidence>
<dbReference type="InterPro" id="IPR012340">
    <property type="entry name" value="NA-bd_OB-fold"/>
</dbReference>
<dbReference type="FunFam" id="3.30.470.30:FF:000001">
    <property type="entry name" value="DNA ligase"/>
    <property type="match status" value="1"/>
</dbReference>
<dbReference type="SMART" id="SM00278">
    <property type="entry name" value="HhH1"/>
    <property type="match status" value="4"/>
</dbReference>
<feature type="region of interest" description="Disordered" evidence="12">
    <location>
        <begin position="1"/>
        <end position="24"/>
    </location>
</feature>
<dbReference type="InterPro" id="IPR033136">
    <property type="entry name" value="DNA_ligase_CS"/>
</dbReference>
<feature type="binding site" evidence="11">
    <location>
        <position position="340"/>
    </location>
    <ligand>
        <name>NAD(+)</name>
        <dbReference type="ChEBI" id="CHEBI:57540"/>
    </ligand>
</feature>
<evidence type="ECO:0000256" key="2">
    <source>
        <dbReference type="ARBA" id="ARBA00022598"/>
    </source>
</evidence>
<dbReference type="InterPro" id="IPR004150">
    <property type="entry name" value="NAD_DNA_ligase_OB"/>
</dbReference>
<dbReference type="InterPro" id="IPR018239">
    <property type="entry name" value="DNA_ligase_AS"/>
</dbReference>
<gene>
    <name evidence="11 14" type="primary">ligA</name>
    <name evidence="14" type="ORF">EGH21_14385</name>
</gene>
<comment type="function">
    <text evidence="1 11">DNA ligase that catalyzes the formation of phosphodiester linkages between 5'-phosphoryl and 3'-hydroxyl groups in double-stranded DNA using NAD as a coenzyme and as the energy source for the reaction. It is essential for DNA replication and repair of damaged DNA.</text>
</comment>
<dbReference type="AlphaFoldDB" id="A0AAW4PV47"/>
<feature type="binding site" evidence="11">
    <location>
        <position position="434"/>
    </location>
    <ligand>
        <name>Zn(2+)</name>
        <dbReference type="ChEBI" id="CHEBI:29105"/>
    </ligand>
</feature>
<dbReference type="GO" id="GO:0046872">
    <property type="term" value="F:metal ion binding"/>
    <property type="evidence" value="ECO:0007669"/>
    <property type="project" value="UniProtKB-KW"/>
</dbReference>
<organism evidence="14 15">
    <name type="scientific">Haloarcula rubra</name>
    <dbReference type="NCBI Taxonomy" id="2487747"/>
    <lineage>
        <taxon>Archaea</taxon>
        <taxon>Methanobacteriati</taxon>
        <taxon>Methanobacteriota</taxon>
        <taxon>Stenosarchaea group</taxon>
        <taxon>Halobacteria</taxon>
        <taxon>Halobacteriales</taxon>
        <taxon>Haloarculaceae</taxon>
        <taxon>Haloarcula</taxon>
    </lineage>
</organism>
<dbReference type="GO" id="GO:0003911">
    <property type="term" value="F:DNA ligase (NAD+) activity"/>
    <property type="evidence" value="ECO:0007669"/>
    <property type="project" value="UniProtKB-UniRule"/>
</dbReference>
<comment type="caution">
    <text evidence="11">Lacks conserved residue(s) required for the propagation of feature annotation.</text>
</comment>
<dbReference type="Pfam" id="PF01653">
    <property type="entry name" value="DNA_ligase_aden"/>
    <property type="match status" value="1"/>
</dbReference>
<evidence type="ECO:0000256" key="1">
    <source>
        <dbReference type="ARBA" id="ARBA00004067"/>
    </source>
</evidence>
<dbReference type="PIRSF" id="PIRSF001604">
    <property type="entry name" value="LigA"/>
    <property type="match status" value="1"/>
</dbReference>
<feature type="active site" description="N6-AMP-lysine intermediate" evidence="11">
    <location>
        <position position="144"/>
    </location>
</feature>
<evidence type="ECO:0000256" key="12">
    <source>
        <dbReference type="SAM" id="MobiDB-lite"/>
    </source>
</evidence>
<dbReference type="Pfam" id="PF12826">
    <property type="entry name" value="HHH_2"/>
    <property type="match status" value="1"/>
</dbReference>
<dbReference type="Pfam" id="PF00533">
    <property type="entry name" value="BRCT"/>
    <property type="match status" value="1"/>
</dbReference>
<comment type="caution">
    <text evidence="14">The sequence shown here is derived from an EMBL/GenBank/DDBJ whole genome shotgun (WGS) entry which is preliminary data.</text>
</comment>
<feature type="binding site" evidence="11">
    <location>
        <position position="142"/>
    </location>
    <ligand>
        <name>NAD(+)</name>
        <dbReference type="ChEBI" id="CHEBI:57540"/>
    </ligand>
</feature>
<dbReference type="SUPFAM" id="SSF52113">
    <property type="entry name" value="BRCT domain"/>
    <property type="match status" value="1"/>
</dbReference>
<dbReference type="PROSITE" id="PS50172">
    <property type="entry name" value="BRCT"/>
    <property type="match status" value="1"/>
</dbReference>
<dbReference type="NCBIfam" id="NF010931">
    <property type="entry name" value="PRK14351.1"/>
    <property type="match status" value="1"/>
</dbReference>
<evidence type="ECO:0000256" key="3">
    <source>
        <dbReference type="ARBA" id="ARBA00022705"/>
    </source>
</evidence>
<dbReference type="RefSeq" id="WP_220619181.1">
    <property type="nucleotide sequence ID" value="NZ_RKLR01000005.1"/>
</dbReference>
<dbReference type="SUPFAM" id="SSF47781">
    <property type="entry name" value="RuvA domain 2-like"/>
    <property type="match status" value="1"/>
</dbReference>
<dbReference type="Gene3D" id="3.40.50.10190">
    <property type="entry name" value="BRCT domain"/>
    <property type="match status" value="1"/>
</dbReference>
<dbReference type="InterPro" id="IPR041663">
    <property type="entry name" value="DisA/LigA_HHH"/>
</dbReference>
<dbReference type="NCBIfam" id="NF005932">
    <property type="entry name" value="PRK07956.1"/>
    <property type="match status" value="1"/>
</dbReference>
<dbReference type="EC" id="6.5.1.2" evidence="11"/>
<comment type="cofactor">
    <cofactor evidence="11">
        <name>Mg(2+)</name>
        <dbReference type="ChEBI" id="CHEBI:18420"/>
    </cofactor>
    <cofactor evidence="11">
        <name>Mn(2+)</name>
        <dbReference type="ChEBI" id="CHEBI:29035"/>
    </cofactor>
</comment>
<feature type="binding site" evidence="11">
    <location>
        <position position="165"/>
    </location>
    <ligand>
        <name>NAD(+)</name>
        <dbReference type="ChEBI" id="CHEBI:57540"/>
    </ligand>
</feature>
<dbReference type="HAMAP" id="MF_01588">
    <property type="entry name" value="DNA_ligase_A"/>
    <property type="match status" value="1"/>
</dbReference>
<dbReference type="InterPro" id="IPR001357">
    <property type="entry name" value="BRCT_dom"/>
</dbReference>
<evidence type="ECO:0000256" key="10">
    <source>
        <dbReference type="ARBA" id="ARBA00034005"/>
    </source>
</evidence>
<feature type="binding site" evidence="11">
    <location>
        <position position="431"/>
    </location>
    <ligand>
        <name>Zn(2+)</name>
        <dbReference type="ChEBI" id="CHEBI:29105"/>
    </ligand>
</feature>
<dbReference type="Proteomes" id="UP001430377">
    <property type="component" value="Unassembled WGS sequence"/>
</dbReference>
<dbReference type="Gene3D" id="1.10.150.20">
    <property type="entry name" value="5' to 3' exonuclease, C-terminal subdomain"/>
    <property type="match status" value="2"/>
</dbReference>
<dbReference type="Pfam" id="PF14520">
    <property type="entry name" value="HHH_5"/>
    <property type="match status" value="1"/>
</dbReference>
<keyword evidence="6 11" id="KW-0862">Zinc</keyword>
<proteinExistence type="inferred from homology"/>
<dbReference type="SUPFAM" id="SSF50249">
    <property type="entry name" value="Nucleic acid-binding proteins"/>
    <property type="match status" value="1"/>
</dbReference>
<feature type="binding site" evidence="11">
    <location>
        <begin position="59"/>
        <end position="63"/>
    </location>
    <ligand>
        <name>NAD(+)</name>
        <dbReference type="ChEBI" id="CHEBI:57540"/>
    </ligand>
</feature>
<dbReference type="Pfam" id="PF03119">
    <property type="entry name" value="DNA_ligase_ZBD"/>
    <property type="match status" value="1"/>
</dbReference>
<comment type="catalytic activity">
    <reaction evidence="10 11">
        <text>NAD(+) + (deoxyribonucleotide)n-3'-hydroxyl + 5'-phospho-(deoxyribonucleotide)m = (deoxyribonucleotide)n+m + AMP + beta-nicotinamide D-nucleotide.</text>
        <dbReference type="EC" id="6.5.1.2"/>
    </reaction>
</comment>
<dbReference type="Gene3D" id="2.40.50.140">
    <property type="entry name" value="Nucleic acid-binding proteins"/>
    <property type="match status" value="1"/>
</dbReference>
<evidence type="ECO:0000313" key="14">
    <source>
        <dbReference type="EMBL" id="MBX0324223.1"/>
    </source>
</evidence>